<accession>A0ABR2XH30</accession>
<dbReference type="InterPro" id="IPR049326">
    <property type="entry name" value="Rhodopsin_dom_fungi"/>
</dbReference>
<evidence type="ECO:0000313" key="9">
    <source>
        <dbReference type="EMBL" id="KAK9773042.1"/>
    </source>
</evidence>
<sequence length="355" mass="39579">MDVPDRGPELLAVSWTLSVLSLIFLILRLYCKFMRHRGLWWDDHVLIASWIACLVCSIILTVNVRAGFGKHQRDIATENLAPIGMRGVIVGIFMVLATAWSKTSFALTLLRLVNGWQKTALWVIIVTINIFLTISGFTNLLQCSPVDKVWRPYLPGTCWSPNVNLGISIFAASYSALMDLALAFAPWFLILKLQMKRREKFGIAVAMSMGVFAAVTGIIKCVKLQALASADFFYDGGDLSIWSMAEIHTTIMAASIPVLRALGREITSSAGRYYAQSHDRTRRYTRTGDNTVTITSSKRPPTNYQSHDGASDKSILHGAIGKIMQVNEIQIKYGDKSDNEGAYELDKMERHRSPI</sequence>
<feature type="transmembrane region" description="Helical" evidence="7">
    <location>
        <begin position="201"/>
        <end position="219"/>
    </location>
</feature>
<dbReference type="PANTHER" id="PTHR33048">
    <property type="entry name" value="PTH11-LIKE INTEGRAL MEMBRANE PROTEIN (AFU_ORTHOLOGUE AFUA_5G11245)"/>
    <property type="match status" value="1"/>
</dbReference>
<feature type="transmembrane region" description="Helical" evidence="7">
    <location>
        <begin position="162"/>
        <end position="189"/>
    </location>
</feature>
<dbReference type="Pfam" id="PF20684">
    <property type="entry name" value="Fung_rhodopsin"/>
    <property type="match status" value="1"/>
</dbReference>
<comment type="subcellular location">
    <subcellularLocation>
        <location evidence="1">Membrane</location>
        <topology evidence="1">Multi-pass membrane protein</topology>
    </subcellularLocation>
</comment>
<dbReference type="PANTHER" id="PTHR33048:SF42">
    <property type="entry name" value="INTEGRAL MEMBRANE PROTEIN"/>
    <property type="match status" value="1"/>
</dbReference>
<protein>
    <recommendedName>
        <fullName evidence="8">Rhodopsin domain-containing protein</fullName>
    </recommendedName>
</protein>
<keyword evidence="2 7" id="KW-0812">Transmembrane</keyword>
<reference evidence="9 10" key="1">
    <citation type="submission" date="2024-02" db="EMBL/GenBank/DDBJ databases">
        <title>First draft genome assembly of two strains of Seiridium cardinale.</title>
        <authorList>
            <person name="Emiliani G."/>
            <person name="Scali E."/>
        </authorList>
    </citation>
    <scope>NUCLEOTIDE SEQUENCE [LARGE SCALE GENOMIC DNA]</scope>
    <source>
        <strain evidence="9 10">BM-138-000479</strain>
    </source>
</reference>
<comment type="caution">
    <text evidence="9">The sequence shown here is derived from an EMBL/GenBank/DDBJ whole genome shotgun (WGS) entry which is preliminary data.</text>
</comment>
<evidence type="ECO:0000256" key="3">
    <source>
        <dbReference type="ARBA" id="ARBA00022989"/>
    </source>
</evidence>
<dbReference type="InterPro" id="IPR052337">
    <property type="entry name" value="SAT4-like"/>
</dbReference>
<evidence type="ECO:0000259" key="8">
    <source>
        <dbReference type="Pfam" id="PF20684"/>
    </source>
</evidence>
<evidence type="ECO:0000256" key="7">
    <source>
        <dbReference type="SAM" id="Phobius"/>
    </source>
</evidence>
<feature type="transmembrane region" description="Helical" evidence="7">
    <location>
        <begin position="43"/>
        <end position="63"/>
    </location>
</feature>
<feature type="transmembrane region" description="Helical" evidence="7">
    <location>
        <begin position="83"/>
        <end position="100"/>
    </location>
</feature>
<feature type="region of interest" description="Disordered" evidence="6">
    <location>
        <begin position="291"/>
        <end position="311"/>
    </location>
</feature>
<feature type="transmembrane region" description="Helical" evidence="7">
    <location>
        <begin position="120"/>
        <end position="142"/>
    </location>
</feature>
<evidence type="ECO:0000256" key="4">
    <source>
        <dbReference type="ARBA" id="ARBA00023136"/>
    </source>
</evidence>
<name>A0ABR2XH30_9PEZI</name>
<evidence type="ECO:0000313" key="10">
    <source>
        <dbReference type="Proteomes" id="UP001465668"/>
    </source>
</evidence>
<dbReference type="EMBL" id="JARVKM010000055">
    <property type="protein sequence ID" value="KAK9773042.1"/>
    <property type="molecule type" value="Genomic_DNA"/>
</dbReference>
<feature type="transmembrane region" description="Helical" evidence="7">
    <location>
        <begin position="239"/>
        <end position="262"/>
    </location>
</feature>
<keyword evidence="10" id="KW-1185">Reference proteome</keyword>
<feature type="transmembrane region" description="Helical" evidence="7">
    <location>
        <begin position="12"/>
        <end position="31"/>
    </location>
</feature>
<feature type="domain" description="Rhodopsin" evidence="8">
    <location>
        <begin position="27"/>
        <end position="262"/>
    </location>
</feature>
<gene>
    <name evidence="9" type="ORF">SCAR479_10372</name>
</gene>
<dbReference type="Proteomes" id="UP001465668">
    <property type="component" value="Unassembled WGS sequence"/>
</dbReference>
<proteinExistence type="inferred from homology"/>
<keyword evidence="4 7" id="KW-0472">Membrane</keyword>
<evidence type="ECO:0000256" key="5">
    <source>
        <dbReference type="ARBA" id="ARBA00038359"/>
    </source>
</evidence>
<feature type="compositionally biased region" description="Polar residues" evidence="6">
    <location>
        <begin position="291"/>
        <end position="308"/>
    </location>
</feature>
<evidence type="ECO:0000256" key="1">
    <source>
        <dbReference type="ARBA" id="ARBA00004141"/>
    </source>
</evidence>
<organism evidence="9 10">
    <name type="scientific">Seiridium cardinale</name>
    <dbReference type="NCBI Taxonomy" id="138064"/>
    <lineage>
        <taxon>Eukaryota</taxon>
        <taxon>Fungi</taxon>
        <taxon>Dikarya</taxon>
        <taxon>Ascomycota</taxon>
        <taxon>Pezizomycotina</taxon>
        <taxon>Sordariomycetes</taxon>
        <taxon>Xylariomycetidae</taxon>
        <taxon>Amphisphaeriales</taxon>
        <taxon>Sporocadaceae</taxon>
        <taxon>Seiridium</taxon>
    </lineage>
</organism>
<keyword evidence="3 7" id="KW-1133">Transmembrane helix</keyword>
<evidence type="ECO:0000256" key="2">
    <source>
        <dbReference type="ARBA" id="ARBA00022692"/>
    </source>
</evidence>
<evidence type="ECO:0000256" key="6">
    <source>
        <dbReference type="SAM" id="MobiDB-lite"/>
    </source>
</evidence>
<comment type="similarity">
    <text evidence="5">Belongs to the SAT4 family.</text>
</comment>